<dbReference type="InterPro" id="IPR003439">
    <property type="entry name" value="ABC_transporter-like_ATP-bd"/>
</dbReference>
<dbReference type="AlphaFoldDB" id="A0A419SGM7"/>
<dbReference type="FunFam" id="3.40.50.300:FF:000134">
    <property type="entry name" value="Iron-enterobactin ABC transporter ATP-binding protein"/>
    <property type="match status" value="1"/>
</dbReference>
<dbReference type="PROSITE" id="PS50893">
    <property type="entry name" value="ABC_TRANSPORTER_2"/>
    <property type="match status" value="1"/>
</dbReference>
<dbReference type="Gene3D" id="3.40.50.300">
    <property type="entry name" value="P-loop containing nucleotide triphosphate hydrolases"/>
    <property type="match status" value="1"/>
</dbReference>
<dbReference type="PROSITE" id="PS00211">
    <property type="entry name" value="ABC_TRANSPORTER_1"/>
    <property type="match status" value="1"/>
</dbReference>
<evidence type="ECO:0000259" key="10">
    <source>
        <dbReference type="PROSITE" id="PS50893"/>
    </source>
</evidence>
<reference evidence="11 12" key="1">
    <citation type="submission" date="2016-08" db="EMBL/GenBank/DDBJ databases">
        <title>Novel Firmicute Genomes.</title>
        <authorList>
            <person name="Poppleton D.I."/>
            <person name="Gribaldo S."/>
        </authorList>
    </citation>
    <scope>NUCLEOTIDE SEQUENCE [LARGE SCALE GENOMIC DNA]</scope>
    <source>
        <strain evidence="11 12">RAOx-1</strain>
    </source>
</reference>
<evidence type="ECO:0000256" key="3">
    <source>
        <dbReference type="ARBA" id="ARBA00022475"/>
    </source>
</evidence>
<dbReference type="Pfam" id="PF00005">
    <property type="entry name" value="ABC_tran"/>
    <property type="match status" value="1"/>
</dbReference>
<dbReference type="PANTHER" id="PTHR42771:SF10">
    <property type="entry name" value="FERRICHROME TRANSPORT ATP-BINDING PROTEIN FHUC"/>
    <property type="match status" value="1"/>
</dbReference>
<dbReference type="SUPFAM" id="SSF52540">
    <property type="entry name" value="P-loop containing nucleoside triphosphate hydrolases"/>
    <property type="match status" value="1"/>
</dbReference>
<keyword evidence="4" id="KW-0410">Iron transport</keyword>
<proteinExistence type="predicted"/>
<dbReference type="InterPro" id="IPR051535">
    <property type="entry name" value="Siderophore_ABC-ATPase"/>
</dbReference>
<dbReference type="SMART" id="SM00382">
    <property type="entry name" value="AAA"/>
    <property type="match status" value="1"/>
</dbReference>
<name>A0A419SGM7_9BACL</name>
<keyword evidence="5" id="KW-0547">Nucleotide-binding</keyword>
<evidence type="ECO:0000256" key="6">
    <source>
        <dbReference type="ARBA" id="ARBA00022840"/>
    </source>
</evidence>
<keyword evidence="9" id="KW-0472">Membrane</keyword>
<keyword evidence="12" id="KW-1185">Reference proteome</keyword>
<feature type="domain" description="ABC transporter" evidence="10">
    <location>
        <begin position="1"/>
        <end position="238"/>
    </location>
</feature>
<dbReference type="GO" id="GO:0006826">
    <property type="term" value="P:iron ion transport"/>
    <property type="evidence" value="ECO:0007669"/>
    <property type="project" value="UniProtKB-KW"/>
</dbReference>
<gene>
    <name evidence="11" type="ORF">BEP19_11900</name>
</gene>
<dbReference type="EMBL" id="MCHY01000009">
    <property type="protein sequence ID" value="RKD22928.1"/>
    <property type="molecule type" value="Genomic_DNA"/>
</dbReference>
<keyword evidence="8" id="KW-0406">Ion transport</keyword>
<keyword evidence="2" id="KW-0813">Transport</keyword>
<evidence type="ECO:0000256" key="1">
    <source>
        <dbReference type="ARBA" id="ARBA00004202"/>
    </source>
</evidence>
<keyword evidence="3" id="KW-1003">Cell membrane</keyword>
<comment type="subcellular location">
    <subcellularLocation>
        <location evidence="1">Cell membrane</location>
        <topology evidence="1">Peripheral membrane protein</topology>
    </subcellularLocation>
</comment>
<dbReference type="Proteomes" id="UP000284219">
    <property type="component" value="Unassembled WGS sequence"/>
</dbReference>
<dbReference type="RefSeq" id="WP_120190419.1">
    <property type="nucleotide sequence ID" value="NZ_MCHY01000009.1"/>
</dbReference>
<dbReference type="InterPro" id="IPR003593">
    <property type="entry name" value="AAA+_ATPase"/>
</dbReference>
<dbReference type="InterPro" id="IPR017871">
    <property type="entry name" value="ABC_transporter-like_CS"/>
</dbReference>
<evidence type="ECO:0000313" key="11">
    <source>
        <dbReference type="EMBL" id="RKD22928.1"/>
    </source>
</evidence>
<accession>A0A419SGM7</accession>
<organism evidence="11 12">
    <name type="scientific">Ammoniphilus oxalaticus</name>
    <dbReference type="NCBI Taxonomy" id="66863"/>
    <lineage>
        <taxon>Bacteria</taxon>
        <taxon>Bacillati</taxon>
        <taxon>Bacillota</taxon>
        <taxon>Bacilli</taxon>
        <taxon>Bacillales</taxon>
        <taxon>Paenibacillaceae</taxon>
        <taxon>Aneurinibacillus group</taxon>
        <taxon>Ammoniphilus</taxon>
    </lineage>
</organism>
<dbReference type="InterPro" id="IPR027417">
    <property type="entry name" value="P-loop_NTPase"/>
</dbReference>
<dbReference type="GO" id="GO:0016887">
    <property type="term" value="F:ATP hydrolysis activity"/>
    <property type="evidence" value="ECO:0007669"/>
    <property type="project" value="InterPro"/>
</dbReference>
<comment type="caution">
    <text evidence="11">The sequence shown here is derived from an EMBL/GenBank/DDBJ whole genome shotgun (WGS) entry which is preliminary data.</text>
</comment>
<dbReference type="GO" id="GO:0005524">
    <property type="term" value="F:ATP binding"/>
    <property type="evidence" value="ECO:0007669"/>
    <property type="project" value="UniProtKB-KW"/>
</dbReference>
<protein>
    <submittedName>
        <fullName evidence="11">Iron ABC transporter ATP-binding protein</fullName>
    </submittedName>
</protein>
<evidence type="ECO:0000256" key="7">
    <source>
        <dbReference type="ARBA" id="ARBA00023004"/>
    </source>
</evidence>
<sequence length="269" mass="30203">MEIKEISFSYDGKTPLLEMVSGQIHTGKITTIIGPNGSGKSTLLGIMSRNYLPNAGEVVLDGKAIYHYKAKHLAKKIAVVHQQNEAPMDMTVEKLVGFGRLPHQRFLAQPSEADERAIEWALACTKLTEKRHHRLQALSGGERQRVWIAMSLAQRAPMLFLDEPTTYLDIYYQLEILELIKRLNQEQGLTIVMVLHDMNQAIRYSDQIMIMKEGHIVANGNADEVMTVSRIKQIYGVDVVVQTDPKHGLYVVPLGIEEAEEQGNEATVI</sequence>
<evidence type="ECO:0000256" key="8">
    <source>
        <dbReference type="ARBA" id="ARBA00023065"/>
    </source>
</evidence>
<evidence type="ECO:0000313" key="12">
    <source>
        <dbReference type="Proteomes" id="UP000284219"/>
    </source>
</evidence>
<dbReference type="OrthoDB" id="9787851at2"/>
<evidence type="ECO:0000256" key="9">
    <source>
        <dbReference type="ARBA" id="ARBA00023136"/>
    </source>
</evidence>
<keyword evidence="7" id="KW-0408">Iron</keyword>
<keyword evidence="6 11" id="KW-0067">ATP-binding</keyword>
<dbReference type="CDD" id="cd03214">
    <property type="entry name" value="ABC_Iron-Siderophores_B12_Hemin"/>
    <property type="match status" value="1"/>
</dbReference>
<evidence type="ECO:0000256" key="4">
    <source>
        <dbReference type="ARBA" id="ARBA00022496"/>
    </source>
</evidence>
<evidence type="ECO:0000256" key="5">
    <source>
        <dbReference type="ARBA" id="ARBA00022741"/>
    </source>
</evidence>
<dbReference type="PANTHER" id="PTHR42771">
    <property type="entry name" value="IRON(3+)-HYDROXAMATE IMPORT ATP-BINDING PROTEIN FHUC"/>
    <property type="match status" value="1"/>
</dbReference>
<dbReference type="GO" id="GO:0005886">
    <property type="term" value="C:plasma membrane"/>
    <property type="evidence" value="ECO:0007669"/>
    <property type="project" value="UniProtKB-SubCell"/>
</dbReference>
<evidence type="ECO:0000256" key="2">
    <source>
        <dbReference type="ARBA" id="ARBA00022448"/>
    </source>
</evidence>